<dbReference type="EMBL" id="JAEINI020000003">
    <property type="protein sequence ID" value="MCB5226296.1"/>
    <property type="molecule type" value="Genomic_DNA"/>
</dbReference>
<protein>
    <recommendedName>
        <fullName evidence="4">Lipoprotein</fullName>
    </recommendedName>
</protein>
<name>A0ABS8C1U9_9ALTE</name>
<keyword evidence="1" id="KW-0732">Signal</keyword>
<dbReference type="RefSeq" id="WP_226750395.1">
    <property type="nucleotide sequence ID" value="NZ_JAEINI020000003.1"/>
</dbReference>
<evidence type="ECO:0000256" key="1">
    <source>
        <dbReference type="SAM" id="SignalP"/>
    </source>
</evidence>
<feature type="signal peptide" evidence="1">
    <location>
        <begin position="1"/>
        <end position="18"/>
    </location>
</feature>
<evidence type="ECO:0000313" key="3">
    <source>
        <dbReference type="Proteomes" id="UP000633814"/>
    </source>
</evidence>
<comment type="caution">
    <text evidence="2">The sequence shown here is derived from an EMBL/GenBank/DDBJ whole genome shotgun (WGS) entry which is preliminary data.</text>
</comment>
<gene>
    <name evidence="2" type="ORF">JAO78_005665</name>
</gene>
<organism evidence="2 3">
    <name type="scientific">Alishewanella maricola</name>
    <dbReference type="NCBI Taxonomy" id="2795740"/>
    <lineage>
        <taxon>Bacteria</taxon>
        <taxon>Pseudomonadati</taxon>
        <taxon>Pseudomonadota</taxon>
        <taxon>Gammaproteobacteria</taxon>
        <taxon>Alteromonadales</taxon>
        <taxon>Alteromonadaceae</taxon>
        <taxon>Alishewanella</taxon>
    </lineage>
</organism>
<keyword evidence="3" id="KW-1185">Reference proteome</keyword>
<sequence>MLHAKKLVLLFGCLPLLACQQPSSVDRVAPAPLVEQIDPQTDPVKAVRAHQQQQSMTLADVGQLRAEVLKLTVDKSADNVQQCLVLGLGHKSCGGPSEYIAVSTKGRDEGALLKKISAYNQAVEAENMRKGMMSDCSVVMKPQVQLNNGQCELVKELTQ</sequence>
<reference evidence="2 3" key="1">
    <citation type="submission" date="2021-10" db="EMBL/GenBank/DDBJ databases">
        <title>Alishewanella koreense sp. nov. isolated from seawater of southwestern coast in South Korea and the proposal for the reclassification of Rheinheimera perlucida and Rheinheimera tuosuensis as Arsukibacterium perlucida and Arsukibacterium tuosuensis.</title>
        <authorList>
            <person name="Kim K.H."/>
            <person name="Ruan W."/>
            <person name="Kim K.R."/>
            <person name="Baek J.H."/>
            <person name="Jeon C.O."/>
        </authorList>
    </citation>
    <scope>NUCLEOTIDE SEQUENCE [LARGE SCALE GENOMIC DNA]</scope>
    <source>
        <strain evidence="2 3">16-MA</strain>
    </source>
</reference>
<accession>A0ABS8C1U9</accession>
<feature type="chain" id="PRO_5046779644" description="Lipoprotein" evidence="1">
    <location>
        <begin position="19"/>
        <end position="159"/>
    </location>
</feature>
<proteinExistence type="predicted"/>
<evidence type="ECO:0008006" key="4">
    <source>
        <dbReference type="Google" id="ProtNLM"/>
    </source>
</evidence>
<dbReference type="Proteomes" id="UP000633814">
    <property type="component" value="Unassembled WGS sequence"/>
</dbReference>
<evidence type="ECO:0000313" key="2">
    <source>
        <dbReference type="EMBL" id="MCB5226296.1"/>
    </source>
</evidence>